<accession>A0A0N0GGN9</accession>
<sequence length="208" mass="23120">MRQHRNIGQSAGQTTLQKTLPKPYHPDDKLPDMKKILRSLALAVTCLTGANAYAACQMTPIDYDMPTQRLDEALQQLAHRSGCPIKVDLGADSSKKVKKFKGTFTPDKALALVLKKTGLEGYVENDGLTVDRRGQDFVHARAAELRKAIDDAGPKLEAKRKKRFLHQLDSIENGSKKLALEQSFVSAAEMASYKRDFDELAKQLPARK</sequence>
<organism evidence="2 3">
    <name type="scientific">Pseudomonas syringae pv. cilantro</name>
    <dbReference type="NCBI Taxonomy" id="81035"/>
    <lineage>
        <taxon>Bacteria</taxon>
        <taxon>Pseudomonadati</taxon>
        <taxon>Pseudomonadota</taxon>
        <taxon>Gammaproteobacteria</taxon>
        <taxon>Pseudomonadales</taxon>
        <taxon>Pseudomonadaceae</taxon>
        <taxon>Pseudomonas</taxon>
        <taxon>Pseudomonas syringae</taxon>
    </lineage>
</organism>
<reference evidence="2 3" key="2">
    <citation type="submission" date="2015-10" db="EMBL/GenBank/DDBJ databases">
        <title>Comparative genomics and high-throughput reverse genetic screens identify a new phytobacterial MAMP and an Arabidopsis receptor required for immune elicitation.</title>
        <authorList>
            <person name="Mott G.A."/>
            <person name="Thakur S."/>
            <person name="Wang P.W."/>
            <person name="Desveaux D."/>
            <person name="Guttman D.S."/>
        </authorList>
    </citation>
    <scope>NUCLEOTIDE SEQUENCE [LARGE SCALE GENOMIC DNA]</scope>
    <source>
        <strain evidence="2 3">0788_9</strain>
    </source>
</reference>
<proteinExistence type="predicted"/>
<feature type="compositionally biased region" description="Polar residues" evidence="1">
    <location>
        <begin position="1"/>
        <end position="18"/>
    </location>
</feature>
<protein>
    <recommendedName>
        <fullName evidence="4">Outer membrane receptor protein</fullName>
    </recommendedName>
</protein>
<evidence type="ECO:0000313" key="2">
    <source>
        <dbReference type="EMBL" id="KPC33398.1"/>
    </source>
</evidence>
<evidence type="ECO:0000256" key="1">
    <source>
        <dbReference type="SAM" id="MobiDB-lite"/>
    </source>
</evidence>
<comment type="caution">
    <text evidence="2">The sequence shown here is derived from an EMBL/GenBank/DDBJ whole genome shotgun (WGS) entry which is preliminary data.</text>
</comment>
<dbReference type="AlphaFoldDB" id="A0A0N0GGN9"/>
<reference evidence="2 3" key="1">
    <citation type="submission" date="2015-07" db="EMBL/GenBank/DDBJ databases">
        <authorList>
            <person name="Noorani M."/>
        </authorList>
    </citation>
    <scope>NUCLEOTIDE SEQUENCE [LARGE SCALE GENOMIC DNA]</scope>
    <source>
        <strain evidence="2 3">0788_9</strain>
    </source>
</reference>
<evidence type="ECO:0008006" key="4">
    <source>
        <dbReference type="Google" id="ProtNLM"/>
    </source>
</evidence>
<dbReference type="Proteomes" id="UP000037891">
    <property type="component" value="Unassembled WGS sequence"/>
</dbReference>
<evidence type="ECO:0000313" key="3">
    <source>
        <dbReference type="Proteomes" id="UP000037891"/>
    </source>
</evidence>
<dbReference type="Gene3D" id="3.55.50.30">
    <property type="match status" value="1"/>
</dbReference>
<dbReference type="PATRIC" id="fig|81035.3.peg.2419"/>
<gene>
    <name evidence="2" type="ORF">ABJ99_2256</name>
</gene>
<dbReference type="EMBL" id="LGLN01000033">
    <property type="protein sequence ID" value="KPC33398.1"/>
    <property type="molecule type" value="Genomic_DNA"/>
</dbReference>
<feature type="region of interest" description="Disordered" evidence="1">
    <location>
        <begin position="1"/>
        <end position="29"/>
    </location>
</feature>
<name>A0A0N0GGN9_PSESX</name>